<feature type="transmembrane region" description="Helical" evidence="8">
    <location>
        <begin position="100"/>
        <end position="121"/>
    </location>
</feature>
<evidence type="ECO:0000256" key="4">
    <source>
        <dbReference type="ARBA" id="ARBA00022741"/>
    </source>
</evidence>
<evidence type="ECO:0000256" key="2">
    <source>
        <dbReference type="ARBA" id="ARBA00022475"/>
    </source>
</evidence>
<dbReference type="InterPro" id="IPR043760">
    <property type="entry name" value="PycTM_dom"/>
</dbReference>
<dbReference type="EMBL" id="FNXB01000018">
    <property type="protein sequence ID" value="SEI00477.1"/>
    <property type="molecule type" value="Genomic_DNA"/>
</dbReference>
<keyword evidence="5 8" id="KW-1133">Transmembrane helix</keyword>
<organism evidence="10 11">
    <name type="scientific">Rhizobium tibeticum</name>
    <dbReference type="NCBI Taxonomy" id="501024"/>
    <lineage>
        <taxon>Bacteria</taxon>
        <taxon>Pseudomonadati</taxon>
        <taxon>Pseudomonadota</taxon>
        <taxon>Alphaproteobacteria</taxon>
        <taxon>Hyphomicrobiales</taxon>
        <taxon>Rhizobiaceae</taxon>
        <taxon>Rhizobium/Agrobacterium group</taxon>
        <taxon>Rhizobium</taxon>
    </lineage>
</organism>
<evidence type="ECO:0000256" key="8">
    <source>
        <dbReference type="SAM" id="Phobius"/>
    </source>
</evidence>
<evidence type="ECO:0000256" key="6">
    <source>
        <dbReference type="ARBA" id="ARBA00023118"/>
    </source>
</evidence>
<accession>A0A1K0K4H5</accession>
<protein>
    <recommendedName>
        <fullName evidence="9">Pycsar effector protein domain-containing protein</fullName>
    </recommendedName>
</protein>
<reference evidence="11" key="1">
    <citation type="submission" date="2016-10" db="EMBL/GenBank/DDBJ databases">
        <authorList>
            <person name="Wibberg D."/>
        </authorList>
    </citation>
    <scope>NUCLEOTIDE SEQUENCE [LARGE SCALE GENOMIC DNA]</scope>
</reference>
<dbReference type="GO" id="GO:0051607">
    <property type="term" value="P:defense response to virus"/>
    <property type="evidence" value="ECO:0007669"/>
    <property type="project" value="UniProtKB-KW"/>
</dbReference>
<evidence type="ECO:0000313" key="11">
    <source>
        <dbReference type="Proteomes" id="UP000183063"/>
    </source>
</evidence>
<keyword evidence="4" id="KW-0547">Nucleotide-binding</keyword>
<name>A0A1K0K4H5_9HYPH</name>
<gene>
    <name evidence="10" type="ORF">RTCCBAU85039_3638</name>
</gene>
<comment type="subcellular location">
    <subcellularLocation>
        <location evidence="1">Cell membrane</location>
    </subcellularLocation>
</comment>
<sequence length="198" mass="22172">MLCATSVISEKHFDGGGRDVSDFENASDFLTSSPSTEDGGSEYFDHIKKINDVFYDQIKISDQKAAYIFTFMLAFLVTSSEGREVFTWTRYAQGTPQGILFSGALAAASIFSVLTAILVVLPRHVHSTTSLFWGAWPNHREYFREAAMRSDAGYLFEQYMKNADVLSTIARGKYRFVAYSFRGLMVTVIAYVLLLVST</sequence>
<dbReference type="STRING" id="501024.RTCCBAU85039_3638"/>
<feature type="transmembrane region" description="Helical" evidence="8">
    <location>
        <begin position="65"/>
        <end position="80"/>
    </location>
</feature>
<feature type="transmembrane region" description="Helical" evidence="8">
    <location>
        <begin position="176"/>
        <end position="196"/>
    </location>
</feature>
<evidence type="ECO:0000259" key="9">
    <source>
        <dbReference type="Pfam" id="PF18967"/>
    </source>
</evidence>
<keyword evidence="3 8" id="KW-0812">Transmembrane</keyword>
<dbReference type="AlphaFoldDB" id="A0A1K0K4H5"/>
<keyword evidence="7 8" id="KW-0472">Membrane</keyword>
<dbReference type="Proteomes" id="UP000183063">
    <property type="component" value="Unassembled WGS sequence"/>
</dbReference>
<keyword evidence="6" id="KW-0051">Antiviral defense</keyword>
<proteinExistence type="predicted"/>
<evidence type="ECO:0000256" key="1">
    <source>
        <dbReference type="ARBA" id="ARBA00004236"/>
    </source>
</evidence>
<evidence type="ECO:0000256" key="5">
    <source>
        <dbReference type="ARBA" id="ARBA00022989"/>
    </source>
</evidence>
<evidence type="ECO:0000313" key="10">
    <source>
        <dbReference type="EMBL" id="SEI00477.1"/>
    </source>
</evidence>
<evidence type="ECO:0000256" key="3">
    <source>
        <dbReference type="ARBA" id="ARBA00022692"/>
    </source>
</evidence>
<evidence type="ECO:0000256" key="7">
    <source>
        <dbReference type="ARBA" id="ARBA00023136"/>
    </source>
</evidence>
<keyword evidence="2" id="KW-1003">Cell membrane</keyword>
<dbReference type="Pfam" id="PF18967">
    <property type="entry name" value="PycTM"/>
    <property type="match status" value="1"/>
</dbReference>
<dbReference type="GO" id="GO:0000166">
    <property type="term" value="F:nucleotide binding"/>
    <property type="evidence" value="ECO:0007669"/>
    <property type="project" value="UniProtKB-KW"/>
</dbReference>
<dbReference type="GO" id="GO:0005886">
    <property type="term" value="C:plasma membrane"/>
    <property type="evidence" value="ECO:0007669"/>
    <property type="project" value="UniProtKB-SubCell"/>
</dbReference>
<feature type="domain" description="Pycsar effector protein" evidence="9">
    <location>
        <begin position="47"/>
        <end position="196"/>
    </location>
</feature>